<dbReference type="InterPro" id="IPR036148">
    <property type="entry name" value="MmgE/PrpD_sf"/>
</dbReference>
<dbReference type="PANTHER" id="PTHR16943:SF8">
    <property type="entry name" value="2-METHYLCITRATE DEHYDRATASE"/>
    <property type="match status" value="1"/>
</dbReference>
<evidence type="ECO:0000313" key="5">
    <source>
        <dbReference type="EMBL" id="VEG50266.1"/>
    </source>
</evidence>
<dbReference type="PANTHER" id="PTHR16943">
    <property type="entry name" value="2-METHYLCITRATE DEHYDRATASE-RELATED"/>
    <property type="match status" value="1"/>
</dbReference>
<reference evidence="5 6" key="1">
    <citation type="submission" date="2018-12" db="EMBL/GenBank/DDBJ databases">
        <authorList>
            <consortium name="Pathogen Informatics"/>
        </authorList>
    </citation>
    <scope>NUCLEOTIDE SEQUENCE [LARGE SCALE GENOMIC DNA]</scope>
    <source>
        <strain evidence="5 6">NCTC10485</strain>
    </source>
</reference>
<proteinExistence type="inferred from homology"/>
<dbReference type="RefSeq" id="WP_126335824.1">
    <property type="nucleotide sequence ID" value="NZ_AP022604.1"/>
</dbReference>
<evidence type="ECO:0000256" key="1">
    <source>
        <dbReference type="ARBA" id="ARBA00006174"/>
    </source>
</evidence>
<dbReference type="Gene3D" id="1.10.4100.10">
    <property type="entry name" value="2-methylcitrate dehydratase PrpD"/>
    <property type="match status" value="1"/>
</dbReference>
<dbReference type="InterPro" id="IPR042183">
    <property type="entry name" value="MmgE/PrpD_sf_1"/>
</dbReference>
<evidence type="ECO:0000256" key="2">
    <source>
        <dbReference type="SAM" id="MobiDB-lite"/>
    </source>
</evidence>
<dbReference type="InterPro" id="IPR045336">
    <property type="entry name" value="MmgE_PrpD_N"/>
</dbReference>
<keyword evidence="5" id="KW-0456">Lyase</keyword>
<feature type="region of interest" description="Disordered" evidence="2">
    <location>
        <begin position="347"/>
        <end position="369"/>
    </location>
</feature>
<dbReference type="InterPro" id="IPR005656">
    <property type="entry name" value="MmgE_PrpD"/>
</dbReference>
<evidence type="ECO:0000313" key="6">
    <source>
        <dbReference type="Proteomes" id="UP000282551"/>
    </source>
</evidence>
<dbReference type="GO" id="GO:0047613">
    <property type="term" value="F:aconitate decarboxylase activity"/>
    <property type="evidence" value="ECO:0007669"/>
    <property type="project" value="UniProtKB-EC"/>
</dbReference>
<feature type="domain" description="MmgE/PrpD N-terminal" evidence="3">
    <location>
        <begin position="61"/>
        <end position="205"/>
    </location>
</feature>
<dbReference type="AlphaFoldDB" id="A0A3S4RH27"/>
<comment type="similarity">
    <text evidence="1">Belongs to the PrpD family.</text>
</comment>
<dbReference type="InterPro" id="IPR045337">
    <property type="entry name" value="MmgE_PrpD_C"/>
</dbReference>
<keyword evidence="6" id="KW-1185">Reference proteome</keyword>
<organism evidence="5 6">
    <name type="scientific">Mycolicibacterium chitae</name>
    <name type="common">Mycobacterium chitae</name>
    <dbReference type="NCBI Taxonomy" id="1792"/>
    <lineage>
        <taxon>Bacteria</taxon>
        <taxon>Bacillati</taxon>
        <taxon>Actinomycetota</taxon>
        <taxon>Actinomycetes</taxon>
        <taxon>Mycobacteriales</taxon>
        <taxon>Mycobacteriaceae</taxon>
        <taxon>Mycolicibacterium</taxon>
    </lineage>
</organism>
<dbReference type="Pfam" id="PF03972">
    <property type="entry name" value="MmgE_PrpD_N"/>
    <property type="match status" value="1"/>
</dbReference>
<dbReference type="EC" id="4.1.1.6" evidence="5"/>
<dbReference type="Pfam" id="PF19305">
    <property type="entry name" value="MmgE_PrpD_C"/>
    <property type="match status" value="1"/>
</dbReference>
<protein>
    <submittedName>
        <fullName evidence="5">MmgE/PrpD family protein</fullName>
        <ecNumber evidence="5">4.1.1.6</ecNumber>
    </submittedName>
</protein>
<dbReference type="EMBL" id="LR134355">
    <property type="protein sequence ID" value="VEG50266.1"/>
    <property type="molecule type" value="Genomic_DNA"/>
</dbReference>
<dbReference type="SUPFAM" id="SSF103378">
    <property type="entry name" value="2-methylcitrate dehydratase PrpD"/>
    <property type="match status" value="1"/>
</dbReference>
<dbReference type="OrthoDB" id="9797528at2"/>
<accession>A0A3S4RH27</accession>
<feature type="domain" description="MmgE/PrpD C-terminal" evidence="4">
    <location>
        <begin position="235"/>
        <end position="386"/>
    </location>
</feature>
<dbReference type="Gene3D" id="3.30.1330.120">
    <property type="entry name" value="2-methylcitrate dehydratase PrpD"/>
    <property type="match status" value="1"/>
</dbReference>
<dbReference type="Proteomes" id="UP000282551">
    <property type="component" value="Chromosome"/>
</dbReference>
<name>A0A3S4RH27_MYCCI</name>
<dbReference type="InterPro" id="IPR042188">
    <property type="entry name" value="MmgE/PrpD_sf_2"/>
</dbReference>
<sequence length="420" mass="43306">MTVGVPAQLRTTAESLAGWAVETVPSPADLELAQTALIDTVAVALAGADHPLTTLVAGLPAAARWAAQAHVIDYDDLHLPSTTHISTVCVPAAAATGGDARAYLAGAGVMARLGAALGWDHYSRGWHATSTTAPMAAATVAATAMGMDVERTATAIALAVSSAGGVQRAFGSDGKAIQVGLAVDAGIRAAQLAADGASADLRVVDAWLALVSEPPFDLALGSPEMIPGGLAVKVYPCCYALQRPIACAAEVAVDLDPSRVDRIDVWLKESAVQPLVHHRPTSGLEAKFCLEHALAVGVIDRFAGFHSFSDDAVHRPEVARLTRNVTVHLSPGGDGLLDDVVRVQLTTSDGETHSGEIDIPPGAPGRPVSRDQLAQKVRDCVGDRAETVLAAGWADLPDLFQGASTQDASTQDSSTQKDPT</sequence>
<evidence type="ECO:0000259" key="4">
    <source>
        <dbReference type="Pfam" id="PF19305"/>
    </source>
</evidence>
<evidence type="ECO:0000259" key="3">
    <source>
        <dbReference type="Pfam" id="PF03972"/>
    </source>
</evidence>
<gene>
    <name evidence="5" type="ORF">NCTC10485_04584</name>
</gene>